<dbReference type="InterPro" id="IPR056823">
    <property type="entry name" value="TEN-like_YD-shell"/>
</dbReference>
<organism evidence="3 4">
    <name type="scientific">Agathobacter rectalis</name>
    <dbReference type="NCBI Taxonomy" id="39491"/>
    <lineage>
        <taxon>Bacteria</taxon>
        <taxon>Bacillati</taxon>
        <taxon>Bacillota</taxon>
        <taxon>Clostridia</taxon>
        <taxon>Lachnospirales</taxon>
        <taxon>Lachnospiraceae</taxon>
        <taxon>Agathobacter</taxon>
    </lineage>
</organism>
<reference evidence="3" key="2">
    <citation type="submission" date="2020-02" db="EMBL/GenBank/DDBJ databases">
        <authorList>
            <person name="Littmann E."/>
            <person name="Sorbara M."/>
        </authorList>
    </citation>
    <scope>NUCLEOTIDE SEQUENCE</scope>
    <source>
        <strain evidence="3">MSK.17.79</strain>
    </source>
</reference>
<protein>
    <recommendedName>
        <fullName evidence="2">Teneurin-like YD-shell domain-containing protein</fullName>
    </recommendedName>
</protein>
<dbReference type="Pfam" id="PF25023">
    <property type="entry name" value="TEN_YD-shell"/>
    <property type="match status" value="1"/>
</dbReference>
<feature type="domain" description="Teneurin-like YD-shell" evidence="2">
    <location>
        <begin position="16"/>
        <end position="137"/>
    </location>
</feature>
<dbReference type="RefSeq" id="WP_173840666.1">
    <property type="nucleotide sequence ID" value="NZ_JAAILW010000022.1"/>
</dbReference>
<reference evidence="3" key="1">
    <citation type="journal article" date="2020" name="Cell Host Microbe">
        <title>Functional and Genomic Variation between Human-Derived Isolates of Lachnospiraceae Reveals Inter- and Intra-Species Diversity.</title>
        <authorList>
            <person name="Sorbara M.T."/>
            <person name="Littmann E.R."/>
            <person name="Fontana E."/>
            <person name="Moody T.U."/>
            <person name="Kohout C.E."/>
            <person name="Gjonbalaj M."/>
            <person name="Eaton V."/>
            <person name="Seok R."/>
            <person name="Leiner I.M."/>
            <person name="Pamer E.G."/>
        </authorList>
    </citation>
    <scope>NUCLEOTIDE SEQUENCE</scope>
    <source>
        <strain evidence="3">MSK.17.79</strain>
    </source>
</reference>
<evidence type="ECO:0000256" key="1">
    <source>
        <dbReference type="ARBA" id="ARBA00022737"/>
    </source>
</evidence>
<dbReference type="NCBIfam" id="TIGR03696">
    <property type="entry name" value="Rhs_assc_core"/>
    <property type="match status" value="1"/>
</dbReference>
<comment type="caution">
    <text evidence="3">The sequence shown here is derived from an EMBL/GenBank/DDBJ whole genome shotgun (WGS) entry which is preliminary data.</text>
</comment>
<evidence type="ECO:0000313" key="3">
    <source>
        <dbReference type="EMBL" id="NSC27906.1"/>
    </source>
</evidence>
<dbReference type="Proteomes" id="UP001193670">
    <property type="component" value="Unassembled WGS sequence"/>
</dbReference>
<gene>
    <name evidence="3" type="ORF">G4319_11230</name>
</gene>
<dbReference type="InterPro" id="IPR022385">
    <property type="entry name" value="Rhs_assc_core"/>
</dbReference>
<dbReference type="InterPro" id="IPR050708">
    <property type="entry name" value="T6SS_VgrG/RHS"/>
</dbReference>
<evidence type="ECO:0000313" key="4">
    <source>
        <dbReference type="Proteomes" id="UP001193670"/>
    </source>
</evidence>
<dbReference type="PANTHER" id="PTHR32305:SF15">
    <property type="entry name" value="PROTEIN RHSA-RELATED"/>
    <property type="match status" value="1"/>
</dbReference>
<accession>A0AAX0BHK4</accession>
<keyword evidence="1" id="KW-0677">Repeat</keyword>
<dbReference type="AlphaFoldDB" id="A0AAX0BHK4"/>
<proteinExistence type="predicted"/>
<sequence>MLDITKQYNNILQKEEAGETQTYLFDSKVSGMIHDNGIRSYFLHDDLGSPIRLLKPEGDVLESYAYDEFGCDVGYTPSQFHSFGYTGYQKDSVTGIYYAQAREYMPVIARFAARDFVKGQQDDPLSMNEYIYCRDNPTEYADANGLFVLSTLAIIGVGAAVGALTSAGVNAVSQGIKIAKGEQEEFQWGSLAGSAVEGAVVGGVAAIPGLGTVAAALTVTAGGVGAAANSAISQGIDEGKVDGKKVAEDAVIGAVVSGAFYGIGKGVKALKGKFSKTKMPTTKSTKDLYEDTIKGLKKNETKMDAIEAAGKKASSLTRKTQQRLLSERNSLLKKYGLEKLKSGFFSSKSGFSGVVDSVKKYAFMIFGIKTTKSIVKDLLKGMCPIYTSEDEQTLVEYMEDYFGTLYGKVTGKCPLYS</sequence>
<dbReference type="PANTHER" id="PTHR32305">
    <property type="match status" value="1"/>
</dbReference>
<name>A0AAX0BHK4_9FIRM</name>
<dbReference type="Gene3D" id="2.180.10.10">
    <property type="entry name" value="RHS repeat-associated core"/>
    <property type="match status" value="1"/>
</dbReference>
<dbReference type="EMBL" id="JAAILW010000022">
    <property type="protein sequence ID" value="NSC27906.1"/>
    <property type="molecule type" value="Genomic_DNA"/>
</dbReference>
<evidence type="ECO:0000259" key="2">
    <source>
        <dbReference type="Pfam" id="PF25023"/>
    </source>
</evidence>